<organism evidence="6 7">
    <name type="scientific">Streptomyces venezuelae</name>
    <dbReference type="NCBI Taxonomy" id="54571"/>
    <lineage>
        <taxon>Bacteria</taxon>
        <taxon>Bacillati</taxon>
        <taxon>Actinomycetota</taxon>
        <taxon>Actinomycetes</taxon>
        <taxon>Kitasatosporales</taxon>
        <taxon>Streptomycetaceae</taxon>
        <taxon>Streptomyces</taxon>
    </lineage>
</organism>
<keyword evidence="3 6" id="KW-0808">Transferase</keyword>
<dbReference type="GO" id="GO:0030170">
    <property type="term" value="F:pyridoxal phosphate binding"/>
    <property type="evidence" value="ECO:0007669"/>
    <property type="project" value="InterPro"/>
</dbReference>
<dbReference type="SUPFAM" id="SSF53383">
    <property type="entry name" value="PLP-dependent transferases"/>
    <property type="match status" value="1"/>
</dbReference>
<dbReference type="InterPro" id="IPR015424">
    <property type="entry name" value="PyrdxlP-dep_Trfase"/>
</dbReference>
<dbReference type="PANTHER" id="PTHR11986">
    <property type="entry name" value="AMINOTRANSFERASE CLASS III"/>
    <property type="match status" value="1"/>
</dbReference>
<dbReference type="InterPro" id="IPR005814">
    <property type="entry name" value="Aminotrans_3"/>
</dbReference>
<keyword evidence="4 5" id="KW-0663">Pyridoxal phosphate</keyword>
<dbReference type="PANTHER" id="PTHR11986:SF79">
    <property type="entry name" value="ACETYLORNITHINE AMINOTRANSFERASE, MITOCHONDRIAL"/>
    <property type="match status" value="1"/>
</dbReference>
<evidence type="ECO:0000256" key="3">
    <source>
        <dbReference type="ARBA" id="ARBA00022679"/>
    </source>
</evidence>
<dbReference type="Proteomes" id="UP000324106">
    <property type="component" value="Chromosome"/>
</dbReference>
<dbReference type="InterPro" id="IPR015421">
    <property type="entry name" value="PyrdxlP-dep_Trfase_major"/>
</dbReference>
<comment type="cofactor">
    <cofactor evidence="1">
        <name>pyridoxal 5'-phosphate</name>
        <dbReference type="ChEBI" id="CHEBI:597326"/>
    </cofactor>
</comment>
<dbReference type="GO" id="GO:0042802">
    <property type="term" value="F:identical protein binding"/>
    <property type="evidence" value="ECO:0007669"/>
    <property type="project" value="TreeGrafter"/>
</dbReference>
<proteinExistence type="inferred from homology"/>
<evidence type="ECO:0000313" key="7">
    <source>
        <dbReference type="Proteomes" id="UP000324106"/>
    </source>
</evidence>
<reference evidence="6 7" key="1">
    <citation type="submission" date="2018-05" db="EMBL/GenBank/DDBJ databases">
        <title>Streptomyces venezuelae.</title>
        <authorList>
            <person name="Kim W."/>
            <person name="Lee N."/>
            <person name="Cho B.-K."/>
        </authorList>
    </citation>
    <scope>NUCLEOTIDE SEQUENCE [LARGE SCALE GENOMIC DNA]</scope>
    <source>
        <strain evidence="6 7">ATCC 15068</strain>
    </source>
</reference>
<comment type="similarity">
    <text evidence="5">Belongs to the class-III pyridoxal-phosphate-dependent aminotransferase family.</text>
</comment>
<accession>A0A5P2B2S1</accession>
<keyword evidence="2 6" id="KW-0032">Aminotransferase</keyword>
<evidence type="ECO:0000256" key="5">
    <source>
        <dbReference type="RuleBase" id="RU003560"/>
    </source>
</evidence>
<gene>
    <name evidence="6" type="ORF">DEJ46_33635</name>
</gene>
<dbReference type="PIRSF" id="PIRSF000521">
    <property type="entry name" value="Transaminase_4ab_Lys_Orn"/>
    <property type="match status" value="1"/>
</dbReference>
<dbReference type="InterPro" id="IPR015422">
    <property type="entry name" value="PyrdxlP-dep_Trfase_small"/>
</dbReference>
<evidence type="ECO:0000256" key="4">
    <source>
        <dbReference type="ARBA" id="ARBA00022898"/>
    </source>
</evidence>
<dbReference type="Gene3D" id="3.90.1150.10">
    <property type="entry name" value="Aspartate Aminotransferase, domain 1"/>
    <property type="match status" value="2"/>
</dbReference>
<dbReference type="RefSeq" id="WP_150272413.1">
    <property type="nucleotide sequence ID" value="NZ_CP029194.1"/>
</dbReference>
<dbReference type="Pfam" id="PF00202">
    <property type="entry name" value="Aminotran_3"/>
    <property type="match status" value="1"/>
</dbReference>
<evidence type="ECO:0000256" key="1">
    <source>
        <dbReference type="ARBA" id="ARBA00001933"/>
    </source>
</evidence>
<dbReference type="Gene3D" id="3.40.640.10">
    <property type="entry name" value="Type I PLP-dependent aspartate aminotransferase-like (Major domain)"/>
    <property type="match status" value="2"/>
</dbReference>
<evidence type="ECO:0000313" key="6">
    <source>
        <dbReference type="EMBL" id="QES23461.1"/>
    </source>
</evidence>
<dbReference type="OrthoDB" id="9801052at2"/>
<sequence length="532" mass="56703">MTLHANDLVDTELHRAVSQVGLDVEYTRSRGNTMWARGKDGGEIPVTDFISGYGSLILGHNNPEVVARARDLLDRDTPVHAQVSLRPEAASVAAALNRIVHREFATAEPHHAVFANSGAEAVEVAVKHAEMDRRLRLAELAGAVEEHIAEARSAIAQGTAVLAPAVLTALGLPATTAPETALDALEARVHAFEDSHPASAPRLLSLVGGFHGKLMGSIQLTHNPQFRTPFTELAAQPRFVPVNRPDALRAVFEAERTPLLDVSVADGIVDVVERDAPVFCALLVEPVQGEGGIVPISAEFAKEIQALCAEFDCPIVIDEVQTGAGRSGAFFASSLLPLRGDYYTLAKSLGGGLAKISVTLVREARYRPQFELVHSSTFAKDAFSSGIALKVLELLEADGGAAYGVAAERGARLLAELEAVRAEYDDIIADVRGLGLLVGVEFADRSAVGSPMVRQTQPAGLFGFLVSGFLLHEHRIRVMPTGSAPNTLRLEPSIALTDDEITRLADGLREVCAVLRADDDARLTAFVGARAF</sequence>
<dbReference type="AlphaFoldDB" id="A0A5P2B2S1"/>
<dbReference type="GO" id="GO:0008483">
    <property type="term" value="F:transaminase activity"/>
    <property type="evidence" value="ECO:0007669"/>
    <property type="project" value="UniProtKB-KW"/>
</dbReference>
<protein>
    <submittedName>
        <fullName evidence="6">Aspartate aminotransferase family protein</fullName>
    </submittedName>
</protein>
<dbReference type="EMBL" id="CP029194">
    <property type="protein sequence ID" value="QES23461.1"/>
    <property type="molecule type" value="Genomic_DNA"/>
</dbReference>
<dbReference type="InterPro" id="IPR050103">
    <property type="entry name" value="Class-III_PLP-dep_AT"/>
</dbReference>
<name>A0A5P2B2S1_STRVZ</name>
<evidence type="ECO:0000256" key="2">
    <source>
        <dbReference type="ARBA" id="ARBA00022576"/>
    </source>
</evidence>